<sequence>MQPQIFPKVIVTEPKNPKSLFKTGWCLTTNEQNIKVEKVFSIMTRRKNLRPTKVRLPEISLSYEKRKPNIKKVLTKWKDEAKYEDLNFSSETSTSSERNHITSVNFAHTDDTSTESVNYKATLKKRQPSKYNNYRPNFQSQYSEETEVYSTNIQIVDSYTPRPTYLHTKRPSPTPIITNGQAKEACPDLNIAVNTNVINKNVVIESDEEETESLFPGGFGIPLGDDNDSTLDESSANDYFGGDSVENQEAESASVEESELLNYNAANAIQSESSEPGGLFSPSSPVSALSKPGRPSKDDDDIFSFSSLVQFFRPAISALGSTTIQSHAAEESKPQPTSSSSSTTAATPESSRDVKTKVPIRESIKLVANQLLDKPSENDSTVTTDIKVQTKVKTQAKHKIKTRNEDNEEAGNTHAGVAVPVSMEELETEVAVKENESSTSNEGISTWVLVSNPVSSNTTVSTEPSKMEEPKKQKPAQSKNKKKQPNKPAKRPVIGSTNKSDLIAGGSAINENVYNKIKDTVLSNVQKNKTPSTQRTTTVKSTTSTTPTEVLTTKKTETKAPVKATSNTSETMVTTKPKKKKNKNKVRSTTEEPFINDSALLPMEAKGPEIELEVSTPPVTTKKPKRSATRKKTKTKKRKTTKPKPDEASTSLAEIKTNNKTKSAKPGKKPQAQVAITSQLYNYLSREVMPSVGVGVLGLASIVGIASYFFYPFSTPVRRTFEVDKRDDLYKNNAEDYASEGNGQAEEEMLGTVLAGMPAHAKSKLNPYAGQTAYINSYPAKKLQPQPDLRYRHVAAKYEPNYNVRYPQQKTGLAHGAVYSKPVNYSPHYETRHAYTTEGKFNYDKLPTSYAPYQPATAAVEPIYAAPQTGPSSSEFSSHGNDASNSVVYSVKPSAESDFKPVYPFEGQFYNEATNSPVTYAPTSLFLGLNVEPEGSVDEYVETSSELNETDESKFVVGNVPKELSDTATPAVVPEHGPRKLNRRKRNTSVRRSISTSLEELLRSEKENNNFLSNEIDDSIVMPLRSLAAITENAPINQDLPTSSKPEEVYTVYAARADQTKAVDEEPMTIKNEVIESVSTVPINDNEEKITTESDSQTDVEVTTKTFRVYEVFSSPDVTSSPIFSEASPKAETTTPRSIMTETTTELRSETASFLPSTQSAFTDSKDPGSITLRPTPIITETVTYPPLNESPGFFSFLRRLVDFKIRLGLSILQNTSETLNRFLKSVETPPPSQIRFAKASQVLPNTKKNK</sequence>
<feature type="region of interest" description="Disordered" evidence="1">
    <location>
        <begin position="455"/>
        <end position="503"/>
    </location>
</feature>
<feature type="compositionally biased region" description="Acidic residues" evidence="1">
    <location>
        <begin position="246"/>
        <end position="257"/>
    </location>
</feature>
<keyword evidence="3" id="KW-1185">Reference proteome</keyword>
<feature type="compositionally biased region" description="Low complexity" evidence="1">
    <location>
        <begin position="334"/>
        <end position="349"/>
    </location>
</feature>
<evidence type="ECO:0000313" key="2">
    <source>
        <dbReference type="EMBL" id="KOB71871.1"/>
    </source>
</evidence>
<protein>
    <submittedName>
        <fullName evidence="2">Uncharacterized protein</fullName>
    </submittedName>
</protein>
<feature type="compositionally biased region" description="Low complexity" evidence="1">
    <location>
        <begin position="455"/>
        <end position="464"/>
    </location>
</feature>
<feature type="compositionally biased region" description="Basic residues" evidence="1">
    <location>
        <begin position="979"/>
        <end position="989"/>
    </location>
</feature>
<evidence type="ECO:0000256" key="1">
    <source>
        <dbReference type="SAM" id="MobiDB-lite"/>
    </source>
</evidence>
<accession>A0A0L7L9F4</accession>
<feature type="compositionally biased region" description="Polar residues" evidence="1">
    <location>
        <begin position="564"/>
        <end position="574"/>
    </location>
</feature>
<dbReference type="STRING" id="104452.A0A0L7L9F4"/>
<dbReference type="Proteomes" id="UP000037510">
    <property type="component" value="Unassembled WGS sequence"/>
</dbReference>
<feature type="region of interest" description="Disordered" evidence="1">
    <location>
        <begin position="966"/>
        <end position="992"/>
    </location>
</feature>
<feature type="region of interest" description="Disordered" evidence="1">
    <location>
        <begin position="272"/>
        <end position="297"/>
    </location>
</feature>
<evidence type="ECO:0000313" key="3">
    <source>
        <dbReference type="Proteomes" id="UP000037510"/>
    </source>
</evidence>
<feature type="compositionally biased region" description="Basic residues" evidence="1">
    <location>
        <begin position="622"/>
        <end position="642"/>
    </location>
</feature>
<reference evidence="2 3" key="1">
    <citation type="journal article" date="2015" name="Genome Biol. Evol.">
        <title>The genome of winter moth (Operophtera brumata) provides a genomic perspective on sexual dimorphism and phenology.</title>
        <authorList>
            <person name="Derks M.F."/>
            <person name="Smit S."/>
            <person name="Salis L."/>
            <person name="Schijlen E."/>
            <person name="Bossers A."/>
            <person name="Mateman C."/>
            <person name="Pijl A.S."/>
            <person name="de Ridder D."/>
            <person name="Groenen M.A."/>
            <person name="Visser M.E."/>
            <person name="Megens H.J."/>
        </authorList>
    </citation>
    <scope>NUCLEOTIDE SEQUENCE [LARGE SCALE GENOMIC DNA]</scope>
    <source>
        <strain evidence="2">WM2013NL</strain>
        <tissue evidence="2">Head and thorax</tissue>
    </source>
</reference>
<feature type="region of interest" description="Disordered" evidence="1">
    <location>
        <begin position="323"/>
        <end position="358"/>
    </location>
</feature>
<feature type="compositionally biased region" description="Polar residues" evidence="1">
    <location>
        <begin position="648"/>
        <end position="661"/>
    </location>
</feature>
<dbReference type="AlphaFoldDB" id="A0A0L7L9F4"/>
<proteinExistence type="predicted"/>
<feature type="compositionally biased region" description="Basic residues" evidence="1">
    <location>
        <begin position="479"/>
        <end position="490"/>
    </location>
</feature>
<name>A0A0L7L9F4_OPEBR</name>
<organism evidence="2 3">
    <name type="scientific">Operophtera brumata</name>
    <name type="common">Winter moth</name>
    <name type="synonym">Phalaena brumata</name>
    <dbReference type="NCBI Taxonomy" id="104452"/>
    <lineage>
        <taxon>Eukaryota</taxon>
        <taxon>Metazoa</taxon>
        <taxon>Ecdysozoa</taxon>
        <taxon>Arthropoda</taxon>
        <taxon>Hexapoda</taxon>
        <taxon>Insecta</taxon>
        <taxon>Pterygota</taxon>
        <taxon>Neoptera</taxon>
        <taxon>Endopterygota</taxon>
        <taxon>Lepidoptera</taxon>
        <taxon>Glossata</taxon>
        <taxon>Ditrysia</taxon>
        <taxon>Geometroidea</taxon>
        <taxon>Geometridae</taxon>
        <taxon>Larentiinae</taxon>
        <taxon>Operophtera</taxon>
    </lineage>
</organism>
<feature type="region of interest" description="Disordered" evidence="1">
    <location>
        <begin position="525"/>
        <end position="592"/>
    </location>
</feature>
<dbReference type="EMBL" id="JTDY01002214">
    <property type="protein sequence ID" value="KOB71871.1"/>
    <property type="molecule type" value="Genomic_DNA"/>
</dbReference>
<feature type="region of interest" description="Disordered" evidence="1">
    <location>
        <begin position="221"/>
        <end position="257"/>
    </location>
</feature>
<feature type="compositionally biased region" description="Basic residues" evidence="1">
    <location>
        <begin position="576"/>
        <end position="586"/>
    </location>
</feature>
<feature type="compositionally biased region" description="Low complexity" evidence="1">
    <location>
        <begin position="529"/>
        <end position="551"/>
    </location>
</feature>
<gene>
    <name evidence="2" type="ORF">OBRU01_13010</name>
</gene>
<feature type="region of interest" description="Disordered" evidence="1">
    <location>
        <begin position="608"/>
        <end position="670"/>
    </location>
</feature>
<comment type="caution">
    <text evidence="2">The sequence shown here is derived from an EMBL/GenBank/DDBJ whole genome shotgun (WGS) entry which is preliminary data.</text>
</comment>
<feature type="region of interest" description="Disordered" evidence="1">
    <location>
        <begin position="395"/>
        <end position="414"/>
    </location>
</feature>